<dbReference type="EMBL" id="KX397367">
    <property type="protein sequence ID" value="ANZ49081.1"/>
    <property type="molecule type" value="Genomic_DNA"/>
</dbReference>
<dbReference type="Proteomes" id="UP000201594">
    <property type="component" value="Segment"/>
</dbReference>
<name>A0A1B2ICV0_9CAUD</name>
<protein>
    <submittedName>
        <fullName evidence="1">Putative virion structural protein</fullName>
    </submittedName>
</protein>
<gene>
    <name evidence="1" type="ORF">EARLPHILLIPIV_232</name>
</gene>
<dbReference type="KEGG" id="vg:29061835"/>
<dbReference type="OrthoDB" id="2198at10239"/>
<evidence type="ECO:0000313" key="2">
    <source>
        <dbReference type="Proteomes" id="UP000201594"/>
    </source>
</evidence>
<evidence type="ECO:0000313" key="1">
    <source>
        <dbReference type="EMBL" id="ANZ49081.1"/>
    </source>
</evidence>
<dbReference type="GeneID" id="29061835"/>
<dbReference type="RefSeq" id="YP_009278544.1">
    <property type="nucleotide sequence ID" value="NC_031007.1"/>
</dbReference>
<reference evidence="2" key="1">
    <citation type="submission" date="2016-06" db="EMBL/GenBank/DDBJ databases">
        <authorList>
            <person name="Berg J.A."/>
            <person name="Buchanan A.L."/>
            <person name="Choi M.C."/>
            <person name="Sharma R."/>
            <person name="Tatlow P."/>
            <person name="Allen R.C."/>
            <person name="Bloomfield T.J."/>
            <person name="Buhler B."/>
            <person name="Bybee R.N."/>
            <person name="Duncan S."/>
            <person name="Fuhriman D.A."/>
            <person name="Harris N."/>
            <person name="Hilton J.A."/>
            <person name="Hurst E."/>
            <person name="James B.D."/>
            <person name="Knabe B.K."/>
            <person name="Pollock S.V."/>
            <person name="Ririe D.B."/>
            <person name="Rogers S.L."/>
            <person name="Stephenson M.B."/>
            <person name="Thompson S.E."/>
            <person name="Usher B.K."/>
            <person name="Ward A.T."/>
            <person name="Webb C.J."/>
            <person name="Wells M.J."/>
            <person name="Wright C.K."/>
            <person name="Breakwell D.P."/>
            <person name="Hope S."/>
            <person name="Grose J.H."/>
        </authorList>
    </citation>
    <scope>NUCLEOTIDE SEQUENCE [LARGE SCALE GENOMIC DNA]</scope>
</reference>
<organism evidence="1 2">
    <name type="scientific">Erwinia phage vB_EamM_EarlPhillipIV</name>
    <dbReference type="NCBI Taxonomy" id="1883372"/>
    <lineage>
        <taxon>Viruses</taxon>
        <taxon>Duplodnaviria</taxon>
        <taxon>Heunggongvirae</taxon>
        <taxon>Uroviricota</taxon>
        <taxon>Caudoviricetes</taxon>
        <taxon>Chimalliviridae</taxon>
        <taxon>Derbicusvirus</taxon>
        <taxon>Derbicusvirus derbicus</taxon>
    </lineage>
</organism>
<accession>A0A1B2ICV0</accession>
<proteinExistence type="predicted"/>
<sequence length="548" mass="61515">MATTITTGIVDKDRGMRLWDPSELYNKETGTGFVPNNLDLVKNDVYRMLFEIYDVDYTNFTWKSKPYGTVQIYNDSERLGGHYPLKSDKYRIYVDSSKHPATLDFHDHLTFNGPDVLGVRLFRGVDIDDNAEVLSGFYKNGKLDETLLPVRPVRNEGLDTQVNTVLPGYCTAEVEDGENVSFVAYADNDRVILVGVAKIIKTNLVMAAETPARTIVDVKLESPFILDTDSRVLTLPINLPIEDIPLNALIIYTDGQKRLPIDGSRVMLNGLRNAGSHDTYYIASNAGQELPLVLSYRMAKGETYAGEGYVNGAIVRDYKAATEAVDGGYSLKLFAVPTWLDVNRGYRLSFFLYNLTRGQVYDASAFVDYTANTSFDPLLYGVKQRLNVQVDVSKVNPTYRAFVHAQSFHITLINPGNELNTNFYLEYVQDGKRYGENVYAKFKYSNVSYSDIDLKCGALTQAEWIAKLYDTSYPLYDRRTEANAPTPTHFELHVGGQVQTYAVGEWLNKLTVPYKVPEGGTVVIRWLARTPTDTLQLGLSPLLAHLTT</sequence>